<dbReference type="AlphaFoldDB" id="A0A2P5F5E1"/>
<dbReference type="InterPro" id="IPR006734">
    <property type="entry name" value="PLATZ"/>
</dbReference>
<keyword evidence="1" id="KW-0863">Zinc-finger</keyword>
<evidence type="ECO:0000313" key="5">
    <source>
        <dbReference type="Proteomes" id="UP000237000"/>
    </source>
</evidence>
<evidence type="ECO:0000313" key="4">
    <source>
        <dbReference type="EMBL" id="PON92969.1"/>
    </source>
</evidence>
<organism evidence="4 5">
    <name type="scientific">Trema orientale</name>
    <name type="common">Charcoal tree</name>
    <name type="synonym">Celtis orientalis</name>
    <dbReference type="NCBI Taxonomy" id="63057"/>
    <lineage>
        <taxon>Eukaryota</taxon>
        <taxon>Viridiplantae</taxon>
        <taxon>Streptophyta</taxon>
        <taxon>Embryophyta</taxon>
        <taxon>Tracheophyta</taxon>
        <taxon>Spermatophyta</taxon>
        <taxon>Magnoliopsida</taxon>
        <taxon>eudicotyledons</taxon>
        <taxon>Gunneridae</taxon>
        <taxon>Pentapetalae</taxon>
        <taxon>rosids</taxon>
        <taxon>fabids</taxon>
        <taxon>Rosales</taxon>
        <taxon>Cannabaceae</taxon>
        <taxon>Trema</taxon>
    </lineage>
</organism>
<dbReference type="STRING" id="63057.A0A2P5F5E1"/>
<evidence type="ECO:0000256" key="2">
    <source>
        <dbReference type="SAM" id="MobiDB-lite"/>
    </source>
</evidence>
<dbReference type="Proteomes" id="UP000237000">
    <property type="component" value="Unassembled WGS sequence"/>
</dbReference>
<keyword evidence="1" id="KW-0479">Metal-binding</keyword>
<dbReference type="Pfam" id="PF04640">
    <property type="entry name" value="PLATZ"/>
    <property type="match status" value="1"/>
</dbReference>
<sequence>MVGVVSIPQWLEFLLGEEKFFTPCNIHECTKKNEKNIFCLDCCTSICSHCLPSHHLHSLLQIRRYVYHDVIRLSDAQKLIDCSSVQSYTINSAKVVFLNQRPLSRPFRASGNFCIKCDRSLQDPFLFCSLSCKVHHLMALKNGTKEQRKLVHSCGFLKLPNRAYRQSFPELEVDRIRMTPESVLDPPVLLSGSTSSTTSSGEGVVSSGESWKSVVLVKKKRSSVNYGPRVMYRPARCSPAVDVAVGGNRRKGVPQRSPLY</sequence>
<dbReference type="PANTHER" id="PTHR31065:SF52">
    <property type="entry name" value="B BOX-TYPE DOMAIN-CONTAINING PROTEIN"/>
    <property type="match status" value="1"/>
</dbReference>
<keyword evidence="1" id="KW-0862">Zinc</keyword>
<comment type="caution">
    <text evidence="4">The sequence shown here is derived from an EMBL/GenBank/DDBJ whole genome shotgun (WGS) entry which is preliminary data.</text>
</comment>
<dbReference type="OrthoDB" id="1908108at2759"/>
<accession>A0A2P5F5E1</accession>
<keyword evidence="5" id="KW-1185">Reference proteome</keyword>
<feature type="compositionally biased region" description="Low complexity" evidence="2">
    <location>
        <begin position="191"/>
        <end position="206"/>
    </location>
</feature>
<reference evidence="5" key="1">
    <citation type="submission" date="2016-06" db="EMBL/GenBank/DDBJ databases">
        <title>Parallel loss of symbiosis genes in relatives of nitrogen-fixing non-legume Parasponia.</title>
        <authorList>
            <person name="Van Velzen R."/>
            <person name="Holmer R."/>
            <person name="Bu F."/>
            <person name="Rutten L."/>
            <person name="Van Zeijl A."/>
            <person name="Liu W."/>
            <person name="Santuari L."/>
            <person name="Cao Q."/>
            <person name="Sharma T."/>
            <person name="Shen D."/>
            <person name="Roswanjaya Y."/>
            <person name="Wardhani T."/>
            <person name="Kalhor M.S."/>
            <person name="Jansen J."/>
            <person name="Van den Hoogen J."/>
            <person name="Gungor B."/>
            <person name="Hartog M."/>
            <person name="Hontelez J."/>
            <person name="Verver J."/>
            <person name="Yang W.-C."/>
            <person name="Schijlen E."/>
            <person name="Repin R."/>
            <person name="Schilthuizen M."/>
            <person name="Schranz E."/>
            <person name="Heidstra R."/>
            <person name="Miyata K."/>
            <person name="Fedorova E."/>
            <person name="Kohlen W."/>
            <person name="Bisseling T."/>
            <person name="Smit S."/>
            <person name="Geurts R."/>
        </authorList>
    </citation>
    <scope>NUCLEOTIDE SEQUENCE [LARGE SCALE GENOMIC DNA]</scope>
    <source>
        <strain evidence="5">cv. RG33-2</strain>
    </source>
</reference>
<dbReference type="PROSITE" id="PS50119">
    <property type="entry name" value="ZF_BBOX"/>
    <property type="match status" value="1"/>
</dbReference>
<dbReference type="GO" id="GO:0008270">
    <property type="term" value="F:zinc ion binding"/>
    <property type="evidence" value="ECO:0007669"/>
    <property type="project" value="UniProtKB-KW"/>
</dbReference>
<dbReference type="InterPro" id="IPR000315">
    <property type="entry name" value="Znf_B-box"/>
</dbReference>
<evidence type="ECO:0000256" key="1">
    <source>
        <dbReference type="PROSITE-ProRule" id="PRU00024"/>
    </source>
</evidence>
<evidence type="ECO:0000259" key="3">
    <source>
        <dbReference type="PROSITE" id="PS50119"/>
    </source>
</evidence>
<dbReference type="InParanoid" id="A0A2P5F5E1"/>
<proteinExistence type="predicted"/>
<name>A0A2P5F5E1_TREOI</name>
<dbReference type="EMBL" id="JXTC01000061">
    <property type="protein sequence ID" value="PON92969.1"/>
    <property type="molecule type" value="Genomic_DNA"/>
</dbReference>
<dbReference type="PANTHER" id="PTHR31065">
    <property type="entry name" value="PLATZ TRANSCRIPTION FACTOR FAMILY PROTEIN"/>
    <property type="match status" value="1"/>
</dbReference>
<gene>
    <name evidence="4" type="ORF">TorRG33x02_112480</name>
</gene>
<feature type="region of interest" description="Disordered" evidence="2">
    <location>
        <begin position="187"/>
        <end position="206"/>
    </location>
</feature>
<feature type="domain" description="B box-type" evidence="3">
    <location>
        <begin position="24"/>
        <end position="62"/>
    </location>
</feature>
<protein>
    <submittedName>
        <fullName evidence="4">B-box-type zinc finger</fullName>
    </submittedName>
</protein>